<keyword evidence="2" id="KW-1185">Reference proteome</keyword>
<dbReference type="Proteomes" id="UP000887023">
    <property type="component" value="Chromosome"/>
</dbReference>
<sequence length="174" mass="18305">MSVPPRLLATAHAAELLRRLRERHGALMIHQSGGCCDGSSPMCYPAGEFIVGDRDVLLGVLDPDLAAEQLPTVLPDAENAVPVWISGPQFDAWKHTQLILDVVPGRGSGFSVEAPEGVRFLSRGRAFTDVELAALAGVTPLTGSAWEQGERPPLPAQAQVVAAAADACPVPLRG</sequence>
<dbReference type="Pfam" id="PF05610">
    <property type="entry name" value="DUF779"/>
    <property type="match status" value="1"/>
</dbReference>
<evidence type="ECO:0000313" key="2">
    <source>
        <dbReference type="Proteomes" id="UP000887023"/>
    </source>
</evidence>
<dbReference type="EMBL" id="CP079105">
    <property type="protein sequence ID" value="QXQ14526.1"/>
    <property type="molecule type" value="Genomic_DNA"/>
</dbReference>
<name>A0ABX8SB30_9ACTN</name>
<gene>
    <name evidence="1" type="ORF">KV203_03715</name>
</gene>
<reference evidence="1" key="1">
    <citation type="submission" date="2021-07" db="EMBL/GenBank/DDBJ databases">
        <title>Candidatus Kaistella beijingensis sp. nov. isolated from a municipal wastewater treatment plant is involved in sludge foaming.</title>
        <authorList>
            <person name="Song Y."/>
            <person name="Liu S.-J."/>
        </authorList>
    </citation>
    <scope>NUCLEOTIDE SEQUENCE</scope>
    <source>
        <strain evidence="1">DSM 43998</strain>
    </source>
</reference>
<accession>A0ABX8SB30</accession>
<dbReference type="RefSeq" id="WP_066466653.1">
    <property type="nucleotide sequence ID" value="NZ_CBCRUZ010000021.1"/>
</dbReference>
<evidence type="ECO:0000313" key="1">
    <source>
        <dbReference type="EMBL" id="QXQ14526.1"/>
    </source>
</evidence>
<organism evidence="1 2">
    <name type="scientific">Skermania pinensis</name>
    <dbReference type="NCBI Taxonomy" id="39122"/>
    <lineage>
        <taxon>Bacteria</taxon>
        <taxon>Bacillati</taxon>
        <taxon>Actinomycetota</taxon>
        <taxon>Actinomycetes</taxon>
        <taxon>Mycobacteriales</taxon>
        <taxon>Gordoniaceae</taxon>
        <taxon>Skermania</taxon>
    </lineage>
</organism>
<protein>
    <submittedName>
        <fullName evidence="1">DUF779 domain-containing protein</fullName>
    </submittedName>
</protein>
<proteinExistence type="predicted"/>
<dbReference type="InterPro" id="IPR008497">
    <property type="entry name" value="DUF779"/>
</dbReference>